<gene>
    <name evidence="2" type="ORF">PAPOLLO_LOCUS16450</name>
</gene>
<sequence length="77" mass="8993">MPPLFNYCESGVVLFRHLVHHWELAWGNRIIEESDEKPPCVDTDSEFEDHESEDGIQSNEEDGFVDDVREEEVITPF</sequence>
<feature type="region of interest" description="Disordered" evidence="1">
    <location>
        <begin position="33"/>
        <end position="68"/>
    </location>
</feature>
<reference evidence="2" key="1">
    <citation type="submission" date="2021-04" db="EMBL/GenBank/DDBJ databases">
        <authorList>
            <person name="Tunstrom K."/>
        </authorList>
    </citation>
    <scope>NUCLEOTIDE SEQUENCE</scope>
</reference>
<dbReference type="AlphaFoldDB" id="A0A8S3XBQ2"/>
<accession>A0A8S3XBQ2</accession>
<protein>
    <submittedName>
        <fullName evidence="2">(apollo) hypothetical protein</fullName>
    </submittedName>
</protein>
<name>A0A8S3XBQ2_PARAO</name>
<comment type="caution">
    <text evidence="2">The sequence shown here is derived from an EMBL/GenBank/DDBJ whole genome shotgun (WGS) entry which is preliminary data.</text>
</comment>
<feature type="compositionally biased region" description="Acidic residues" evidence="1">
    <location>
        <begin position="43"/>
        <end position="68"/>
    </location>
</feature>
<evidence type="ECO:0000313" key="2">
    <source>
        <dbReference type="EMBL" id="CAG5015968.1"/>
    </source>
</evidence>
<dbReference type="Proteomes" id="UP000691718">
    <property type="component" value="Unassembled WGS sequence"/>
</dbReference>
<organism evidence="2 3">
    <name type="scientific">Parnassius apollo</name>
    <name type="common">Apollo butterfly</name>
    <name type="synonym">Papilio apollo</name>
    <dbReference type="NCBI Taxonomy" id="110799"/>
    <lineage>
        <taxon>Eukaryota</taxon>
        <taxon>Metazoa</taxon>
        <taxon>Ecdysozoa</taxon>
        <taxon>Arthropoda</taxon>
        <taxon>Hexapoda</taxon>
        <taxon>Insecta</taxon>
        <taxon>Pterygota</taxon>
        <taxon>Neoptera</taxon>
        <taxon>Endopterygota</taxon>
        <taxon>Lepidoptera</taxon>
        <taxon>Glossata</taxon>
        <taxon>Ditrysia</taxon>
        <taxon>Papilionoidea</taxon>
        <taxon>Papilionidae</taxon>
        <taxon>Parnassiinae</taxon>
        <taxon>Parnassini</taxon>
        <taxon>Parnassius</taxon>
        <taxon>Parnassius</taxon>
    </lineage>
</organism>
<keyword evidence="3" id="KW-1185">Reference proteome</keyword>
<dbReference type="EMBL" id="CAJQZP010001094">
    <property type="protein sequence ID" value="CAG5015968.1"/>
    <property type="molecule type" value="Genomic_DNA"/>
</dbReference>
<evidence type="ECO:0000313" key="3">
    <source>
        <dbReference type="Proteomes" id="UP000691718"/>
    </source>
</evidence>
<evidence type="ECO:0000256" key="1">
    <source>
        <dbReference type="SAM" id="MobiDB-lite"/>
    </source>
</evidence>
<proteinExistence type="predicted"/>
<dbReference type="OrthoDB" id="6770266at2759"/>